<comment type="caution">
    <text evidence="13">The sequence shown here is derived from an EMBL/GenBank/DDBJ whole genome shotgun (WGS) entry which is preliminary data.</text>
</comment>
<keyword evidence="7" id="KW-0408">Iron</keyword>
<feature type="transmembrane region" description="Helical" evidence="12">
    <location>
        <begin position="265"/>
        <end position="293"/>
    </location>
</feature>
<reference evidence="13" key="1">
    <citation type="submission" date="2020-07" db="EMBL/GenBank/DDBJ databases">
        <title>Huge and variable diversity of episymbiotic CPR bacteria and DPANN archaea in groundwater ecosystems.</title>
        <authorList>
            <person name="He C.Y."/>
            <person name="Keren R."/>
            <person name="Whittaker M."/>
            <person name="Farag I.F."/>
            <person name="Doudna J."/>
            <person name="Cate J.H.D."/>
            <person name="Banfield J.F."/>
        </authorList>
    </citation>
    <scope>NUCLEOTIDE SEQUENCE</scope>
    <source>
        <strain evidence="13">NC_groundwater_1370_Ag_S-0.2um_69_93</strain>
    </source>
</reference>
<keyword evidence="4" id="KW-0479">Metal-binding</keyword>
<feature type="transmembrane region" description="Helical" evidence="12">
    <location>
        <begin position="232"/>
        <end position="253"/>
    </location>
</feature>
<dbReference type="GO" id="GO:0006784">
    <property type="term" value="P:heme A biosynthetic process"/>
    <property type="evidence" value="ECO:0007669"/>
    <property type="project" value="InterPro"/>
</dbReference>
<evidence type="ECO:0000256" key="4">
    <source>
        <dbReference type="ARBA" id="ARBA00022723"/>
    </source>
</evidence>
<dbReference type="InterPro" id="IPR003780">
    <property type="entry name" value="COX15/CtaA_fam"/>
</dbReference>
<evidence type="ECO:0000313" key="13">
    <source>
        <dbReference type="EMBL" id="MBI4252096.1"/>
    </source>
</evidence>
<feature type="transmembrane region" description="Helical" evidence="12">
    <location>
        <begin position="107"/>
        <end position="126"/>
    </location>
</feature>
<feature type="transmembrane region" description="Helical" evidence="12">
    <location>
        <begin position="132"/>
        <end position="158"/>
    </location>
</feature>
<evidence type="ECO:0000256" key="12">
    <source>
        <dbReference type="SAM" id="Phobius"/>
    </source>
</evidence>
<gene>
    <name evidence="13" type="ORF">HY618_06510</name>
</gene>
<evidence type="ECO:0000256" key="3">
    <source>
        <dbReference type="ARBA" id="ARBA00022692"/>
    </source>
</evidence>
<feature type="transmembrane region" description="Helical" evidence="12">
    <location>
        <begin position="77"/>
        <end position="95"/>
    </location>
</feature>
<evidence type="ECO:0000256" key="9">
    <source>
        <dbReference type="ARBA" id="ARBA00023136"/>
    </source>
</evidence>
<name>A0A933E8E7_UNCTE</name>
<comment type="subcellular location">
    <subcellularLocation>
        <location evidence="1">Membrane</location>
        <topology evidence="1">Multi-pass membrane protein</topology>
    </subcellularLocation>
</comment>
<feature type="transmembrane region" description="Helical" evidence="12">
    <location>
        <begin position="202"/>
        <end position="220"/>
    </location>
</feature>
<keyword evidence="8" id="KW-0350">Heme biosynthesis</keyword>
<dbReference type="AlphaFoldDB" id="A0A933E8E7"/>
<organism evidence="13 14">
    <name type="scientific">Tectimicrobiota bacterium</name>
    <dbReference type="NCBI Taxonomy" id="2528274"/>
    <lineage>
        <taxon>Bacteria</taxon>
        <taxon>Pseudomonadati</taxon>
        <taxon>Nitrospinota/Tectimicrobiota group</taxon>
        <taxon>Candidatus Tectimicrobiota</taxon>
    </lineage>
</organism>
<dbReference type="InterPro" id="IPR050450">
    <property type="entry name" value="COX15/CtaA_HemeA_synthase"/>
</dbReference>
<dbReference type="PANTHER" id="PTHR35457">
    <property type="entry name" value="HEME A SYNTHASE"/>
    <property type="match status" value="1"/>
</dbReference>
<sequence>MPHAGPSTRSAGGGWPHRLALLTLCATLFLIVAGALVTSLGVGLAVPDWPTTFGHSMFAFPLSKMARGVLFEHSHRLMGSLVGILTILTAGALLWRDERRWMRALGVAALALVILQGVLGGMRVVLVKIDLAVVHACAAQLFFGLMAGIALFTSRAWARSEGTCVAGPPLARLAALATGTLYLQTALGAYLRHTGERADAHLMFAVVAAAAALWAAARAVREYGSHPAVARAANLVWVLLAVQIVLGLAAFVGKYTEWADPVLPYGVVVALTAAHVAGGSLLFAAALVLAIWLRRFQASAPEPARGGALPGRATA</sequence>
<accession>A0A933E8E7</accession>
<comment type="pathway">
    <text evidence="11">Porphyrin-containing compound metabolism.</text>
</comment>
<evidence type="ECO:0000256" key="2">
    <source>
        <dbReference type="ARBA" id="ARBA00022475"/>
    </source>
</evidence>
<feature type="transmembrane region" description="Helical" evidence="12">
    <location>
        <begin position="170"/>
        <end position="190"/>
    </location>
</feature>
<keyword evidence="2" id="KW-1003">Cell membrane</keyword>
<evidence type="ECO:0000256" key="5">
    <source>
        <dbReference type="ARBA" id="ARBA00022989"/>
    </source>
</evidence>
<evidence type="ECO:0000256" key="10">
    <source>
        <dbReference type="ARBA" id="ARBA00023157"/>
    </source>
</evidence>
<feature type="transmembrane region" description="Helical" evidence="12">
    <location>
        <begin position="21"/>
        <end position="46"/>
    </location>
</feature>
<evidence type="ECO:0000256" key="1">
    <source>
        <dbReference type="ARBA" id="ARBA00004141"/>
    </source>
</evidence>
<dbReference type="PANTHER" id="PTHR35457:SF1">
    <property type="entry name" value="HEME A SYNTHASE"/>
    <property type="match status" value="1"/>
</dbReference>
<keyword evidence="6" id="KW-0560">Oxidoreductase</keyword>
<dbReference type="EMBL" id="JACQRX010000284">
    <property type="protein sequence ID" value="MBI4252096.1"/>
    <property type="molecule type" value="Genomic_DNA"/>
</dbReference>
<keyword evidence="9 12" id="KW-0472">Membrane</keyword>
<dbReference type="Proteomes" id="UP000752292">
    <property type="component" value="Unassembled WGS sequence"/>
</dbReference>
<dbReference type="GO" id="GO:0046872">
    <property type="term" value="F:metal ion binding"/>
    <property type="evidence" value="ECO:0007669"/>
    <property type="project" value="UniProtKB-KW"/>
</dbReference>
<evidence type="ECO:0000256" key="8">
    <source>
        <dbReference type="ARBA" id="ARBA00023133"/>
    </source>
</evidence>
<proteinExistence type="predicted"/>
<evidence type="ECO:0000313" key="14">
    <source>
        <dbReference type="Proteomes" id="UP000752292"/>
    </source>
</evidence>
<evidence type="ECO:0000256" key="6">
    <source>
        <dbReference type="ARBA" id="ARBA00023002"/>
    </source>
</evidence>
<keyword evidence="5 12" id="KW-1133">Transmembrane helix</keyword>
<keyword evidence="10" id="KW-1015">Disulfide bond</keyword>
<protein>
    <submittedName>
        <fullName evidence="13">COX15/CtaA family protein</fullName>
    </submittedName>
</protein>
<keyword evidence="3 12" id="KW-0812">Transmembrane</keyword>
<dbReference type="Pfam" id="PF02628">
    <property type="entry name" value="COX15-CtaA"/>
    <property type="match status" value="1"/>
</dbReference>
<dbReference type="GO" id="GO:0016491">
    <property type="term" value="F:oxidoreductase activity"/>
    <property type="evidence" value="ECO:0007669"/>
    <property type="project" value="UniProtKB-KW"/>
</dbReference>
<evidence type="ECO:0000256" key="7">
    <source>
        <dbReference type="ARBA" id="ARBA00023004"/>
    </source>
</evidence>
<dbReference type="GO" id="GO:0016020">
    <property type="term" value="C:membrane"/>
    <property type="evidence" value="ECO:0007669"/>
    <property type="project" value="UniProtKB-SubCell"/>
</dbReference>
<evidence type="ECO:0000256" key="11">
    <source>
        <dbReference type="ARBA" id="ARBA00023444"/>
    </source>
</evidence>